<organism evidence="3 4">
    <name type="scientific">Stieleria marina</name>
    <dbReference type="NCBI Taxonomy" id="1930275"/>
    <lineage>
        <taxon>Bacteria</taxon>
        <taxon>Pseudomonadati</taxon>
        <taxon>Planctomycetota</taxon>
        <taxon>Planctomycetia</taxon>
        <taxon>Pirellulales</taxon>
        <taxon>Pirellulaceae</taxon>
        <taxon>Stieleria</taxon>
    </lineage>
</organism>
<dbReference type="GO" id="GO:0010181">
    <property type="term" value="F:FMN binding"/>
    <property type="evidence" value="ECO:0007669"/>
    <property type="project" value="InterPro"/>
</dbReference>
<gene>
    <name evidence="3" type="primary">rsxG_1</name>
    <name evidence="3" type="ORF">K239x_45050</name>
</gene>
<dbReference type="AlphaFoldDB" id="A0A517NZF3"/>
<protein>
    <submittedName>
        <fullName evidence="3">Electron transport complex subunit RsxG</fullName>
    </submittedName>
</protein>
<feature type="transmembrane region" description="Helical" evidence="1">
    <location>
        <begin position="485"/>
        <end position="507"/>
    </location>
</feature>
<feature type="domain" description="FMN-binding" evidence="2">
    <location>
        <begin position="95"/>
        <end position="178"/>
    </location>
</feature>
<dbReference type="RefSeq" id="WP_145420389.1">
    <property type="nucleotide sequence ID" value="NZ_CP036526.1"/>
</dbReference>
<dbReference type="InterPro" id="IPR017896">
    <property type="entry name" value="4Fe4S_Fe-S-bd"/>
</dbReference>
<name>A0A517NZF3_9BACT</name>
<evidence type="ECO:0000313" key="3">
    <source>
        <dbReference type="EMBL" id="QDT12495.1"/>
    </source>
</evidence>
<feature type="transmembrane region" description="Helical" evidence="1">
    <location>
        <begin position="357"/>
        <end position="381"/>
    </location>
</feature>
<keyword evidence="1" id="KW-0812">Transmembrane</keyword>
<keyword evidence="4" id="KW-1185">Reference proteome</keyword>
<dbReference type="GO" id="GO:0016020">
    <property type="term" value="C:membrane"/>
    <property type="evidence" value="ECO:0007669"/>
    <property type="project" value="InterPro"/>
</dbReference>
<keyword evidence="1" id="KW-1133">Transmembrane helix</keyword>
<proteinExistence type="predicted"/>
<feature type="transmembrane region" description="Helical" evidence="1">
    <location>
        <begin position="387"/>
        <end position="404"/>
    </location>
</feature>
<dbReference type="Pfam" id="PF12801">
    <property type="entry name" value="Fer4_5"/>
    <property type="match status" value="2"/>
</dbReference>
<reference evidence="3 4" key="1">
    <citation type="submission" date="2019-02" db="EMBL/GenBank/DDBJ databases">
        <title>Deep-cultivation of Planctomycetes and their phenomic and genomic characterization uncovers novel biology.</title>
        <authorList>
            <person name="Wiegand S."/>
            <person name="Jogler M."/>
            <person name="Boedeker C."/>
            <person name="Pinto D."/>
            <person name="Vollmers J."/>
            <person name="Rivas-Marin E."/>
            <person name="Kohn T."/>
            <person name="Peeters S.H."/>
            <person name="Heuer A."/>
            <person name="Rast P."/>
            <person name="Oberbeckmann S."/>
            <person name="Bunk B."/>
            <person name="Jeske O."/>
            <person name="Meyerdierks A."/>
            <person name="Storesund J.E."/>
            <person name="Kallscheuer N."/>
            <person name="Luecker S."/>
            <person name="Lage O.M."/>
            <person name="Pohl T."/>
            <person name="Merkel B.J."/>
            <person name="Hornburger P."/>
            <person name="Mueller R.-W."/>
            <person name="Bruemmer F."/>
            <person name="Labrenz M."/>
            <person name="Spormann A.M."/>
            <person name="Op den Camp H."/>
            <person name="Overmann J."/>
            <person name="Amann R."/>
            <person name="Jetten M.S.M."/>
            <person name="Mascher T."/>
            <person name="Medema M.H."/>
            <person name="Devos D.P."/>
            <person name="Kaster A.-K."/>
            <person name="Ovreas L."/>
            <person name="Rohde M."/>
            <person name="Galperin M.Y."/>
            <person name="Jogler C."/>
        </authorList>
    </citation>
    <scope>NUCLEOTIDE SEQUENCE [LARGE SCALE GENOMIC DNA]</scope>
    <source>
        <strain evidence="3 4">K23_9</strain>
    </source>
</reference>
<dbReference type="Proteomes" id="UP000319817">
    <property type="component" value="Chromosome"/>
</dbReference>
<dbReference type="Pfam" id="PF04205">
    <property type="entry name" value="FMN_bind"/>
    <property type="match status" value="1"/>
</dbReference>
<dbReference type="EMBL" id="CP036526">
    <property type="protein sequence ID" value="QDT12495.1"/>
    <property type="molecule type" value="Genomic_DNA"/>
</dbReference>
<dbReference type="InterPro" id="IPR007329">
    <property type="entry name" value="FMN-bd"/>
</dbReference>
<keyword evidence="1" id="KW-0472">Membrane</keyword>
<feature type="transmembrane region" description="Helical" evidence="1">
    <location>
        <begin position="446"/>
        <end position="465"/>
    </location>
</feature>
<evidence type="ECO:0000256" key="1">
    <source>
        <dbReference type="SAM" id="Phobius"/>
    </source>
</evidence>
<evidence type="ECO:0000259" key="2">
    <source>
        <dbReference type="SMART" id="SM00900"/>
    </source>
</evidence>
<sequence length="553" mass="60651">MNHRTSRQSSLARWFHAARVGMVVALLLAIPSPQQRQIVDAGAAPSIDVVQALFEEPVSIEPIADGSGMWTVNNASGEPLSKIARTLPLGNDIVGYRGPTEAMIVLDSEFNIDRVALLASTDTPEHVDAVLADGDFFAQFRHWPWGGPAGDLQVDAVSGATLTSMALAESVLRRIGGDRPSLVFPDDLSPSEQSEWADQDFPESQVIRTGPISDDIAGYQGPTELLFQIDQDRIVRRIAIRESFDNEPYVDYVRTEAYFWSLFTGKTIDELAVLDPEAERIEGVSGATMTSLAVADTIVAAAKGMTLAQQESDRLAAQPSSLRMRWSLPDIATVASILLLGLFSWRRWFRIKWLRTTWLLWIIAVIGLWAGNLVSMALLAGWGAEGIAWRLAPGLAAIAVVAMLTPATTKGNPYCNHLCPHGAVQQLIRPRSKSRRRIRLSGKVQMLLRWIPGTTLVIAYAMLLVRPTIDLSSWEPFHAYLFQIASWSAIGMTFASLAIAAVIPMGYCRLGCPTGRLLDYVRRSSQSHRIKLADILALALLIAAVATRWFSIA</sequence>
<dbReference type="OrthoDB" id="235065at2"/>
<feature type="domain" description="FMN-binding" evidence="2">
    <location>
        <begin position="218"/>
        <end position="305"/>
    </location>
</feature>
<dbReference type="SMART" id="SM00900">
    <property type="entry name" value="FMN_bind"/>
    <property type="match status" value="2"/>
</dbReference>
<accession>A0A517NZF3</accession>
<evidence type="ECO:0000313" key="4">
    <source>
        <dbReference type="Proteomes" id="UP000319817"/>
    </source>
</evidence>
<feature type="transmembrane region" description="Helical" evidence="1">
    <location>
        <begin position="326"/>
        <end position="345"/>
    </location>
</feature>
<feature type="transmembrane region" description="Helical" evidence="1">
    <location>
        <begin position="532"/>
        <end position="550"/>
    </location>
</feature>